<dbReference type="GO" id="GO:0003989">
    <property type="term" value="F:acetyl-CoA carboxylase activity"/>
    <property type="evidence" value="ECO:0007669"/>
    <property type="project" value="InterPro"/>
</dbReference>
<dbReference type="EMBL" id="JACRSR010000001">
    <property type="protein sequence ID" value="MBC8530385.1"/>
    <property type="molecule type" value="Genomic_DNA"/>
</dbReference>
<keyword evidence="3" id="KW-0443">Lipid metabolism</keyword>
<dbReference type="PANTHER" id="PTHR45266">
    <property type="entry name" value="OXALOACETATE DECARBOXYLASE ALPHA CHAIN"/>
    <property type="match status" value="1"/>
</dbReference>
<dbReference type="GO" id="GO:0009317">
    <property type="term" value="C:acetyl-CoA carboxylase complex"/>
    <property type="evidence" value="ECO:0007669"/>
    <property type="project" value="InterPro"/>
</dbReference>
<dbReference type="AlphaFoldDB" id="A0A926D4V0"/>
<evidence type="ECO:0000313" key="6">
    <source>
        <dbReference type="Proteomes" id="UP000623172"/>
    </source>
</evidence>
<protein>
    <recommendedName>
        <fullName evidence="1 3">Biotin carboxyl carrier protein of acetyl-CoA carboxylase</fullName>
    </recommendedName>
</protein>
<dbReference type="PANTHER" id="PTHR45266:SF3">
    <property type="entry name" value="OXALOACETATE DECARBOXYLASE ALPHA CHAIN"/>
    <property type="match status" value="1"/>
</dbReference>
<dbReference type="InterPro" id="IPR001249">
    <property type="entry name" value="AcCoA_biotinCC"/>
</dbReference>
<name>A0A926D4V0_9FIRM</name>
<dbReference type="InterPro" id="IPR011053">
    <property type="entry name" value="Single_hybrid_motif"/>
</dbReference>
<keyword evidence="3" id="KW-0276">Fatty acid metabolism</keyword>
<dbReference type="PRINTS" id="PR01071">
    <property type="entry name" value="ACOABIOTINCC"/>
</dbReference>
<accession>A0A926D4V0</accession>
<evidence type="ECO:0000256" key="2">
    <source>
        <dbReference type="ARBA" id="ARBA00023267"/>
    </source>
</evidence>
<comment type="caution">
    <text evidence="5">The sequence shown here is derived from an EMBL/GenBank/DDBJ whole genome shotgun (WGS) entry which is preliminary data.</text>
</comment>
<organism evidence="5 6">
    <name type="scientific">Gehongia tenuis</name>
    <dbReference type="NCBI Taxonomy" id="2763655"/>
    <lineage>
        <taxon>Bacteria</taxon>
        <taxon>Bacillati</taxon>
        <taxon>Bacillota</taxon>
        <taxon>Clostridia</taxon>
        <taxon>Christensenellales</taxon>
        <taxon>Christensenellaceae</taxon>
        <taxon>Gehongia</taxon>
    </lineage>
</organism>
<keyword evidence="2 3" id="KW-0092">Biotin</keyword>
<feature type="domain" description="Lipoyl-binding" evidence="4">
    <location>
        <begin position="57"/>
        <end position="136"/>
    </location>
</feature>
<gene>
    <name evidence="5" type="ORF">H8696_00810</name>
</gene>
<dbReference type="RefSeq" id="WP_249314281.1">
    <property type="nucleotide sequence ID" value="NZ_JACRSR010000001.1"/>
</dbReference>
<dbReference type="CDD" id="cd06850">
    <property type="entry name" value="biotinyl_domain"/>
    <property type="match status" value="1"/>
</dbReference>
<keyword evidence="3" id="KW-0444">Lipid biosynthesis</keyword>
<dbReference type="Gene3D" id="2.40.50.100">
    <property type="match status" value="1"/>
</dbReference>
<dbReference type="Proteomes" id="UP000623172">
    <property type="component" value="Unassembled WGS sequence"/>
</dbReference>
<dbReference type="Pfam" id="PF00364">
    <property type="entry name" value="Biotin_lipoyl"/>
    <property type="match status" value="1"/>
</dbReference>
<keyword evidence="6" id="KW-1185">Reference proteome</keyword>
<reference evidence="5" key="1">
    <citation type="submission" date="2020-08" db="EMBL/GenBank/DDBJ databases">
        <title>Genome public.</title>
        <authorList>
            <person name="Liu C."/>
            <person name="Sun Q."/>
        </authorList>
    </citation>
    <scope>NUCLEOTIDE SEQUENCE</scope>
    <source>
        <strain evidence="5">NSJ-53</strain>
    </source>
</reference>
<evidence type="ECO:0000256" key="1">
    <source>
        <dbReference type="ARBA" id="ARBA00017562"/>
    </source>
</evidence>
<dbReference type="InterPro" id="IPR000089">
    <property type="entry name" value="Biotin_lipoyl"/>
</dbReference>
<evidence type="ECO:0000256" key="3">
    <source>
        <dbReference type="RuleBase" id="RU364072"/>
    </source>
</evidence>
<dbReference type="GO" id="GO:0006633">
    <property type="term" value="P:fatty acid biosynthetic process"/>
    <property type="evidence" value="ECO:0007669"/>
    <property type="project" value="UniProtKB-KW"/>
</dbReference>
<sequence length="137" mass="14955">MNMDEITRLIGALDKSSVSVLELKDGEFSLKLEKAAQQIVTTPTVMPVAVTADPESAGEELGPDVKEVLSPMVGTFHTLKDEVKVGDRLKKGDALCSIEAMKLMNEIVMEEDGEIVWVSAGEGDLVEFGQQLFQYRP</sequence>
<comment type="pathway">
    <text evidence="3">Lipid metabolism; fatty acid biosynthesis.</text>
</comment>
<keyword evidence="3" id="KW-0275">Fatty acid biosynthesis</keyword>
<comment type="function">
    <text evidence="3">This protein is a component of the acetyl coenzyme A carboxylase complex; first, biotin carboxylase catalyzes the carboxylation of the carrier protein and then the transcarboxylase transfers the carboxyl group to form malonyl-CoA.</text>
</comment>
<dbReference type="PROSITE" id="PS50968">
    <property type="entry name" value="BIOTINYL_LIPOYL"/>
    <property type="match status" value="1"/>
</dbReference>
<dbReference type="InterPro" id="IPR050709">
    <property type="entry name" value="Biotin_Carboxyl_Carrier/Decarb"/>
</dbReference>
<proteinExistence type="predicted"/>
<dbReference type="SUPFAM" id="SSF51230">
    <property type="entry name" value="Single hybrid motif"/>
    <property type="match status" value="1"/>
</dbReference>
<evidence type="ECO:0000259" key="4">
    <source>
        <dbReference type="PROSITE" id="PS50968"/>
    </source>
</evidence>
<evidence type="ECO:0000313" key="5">
    <source>
        <dbReference type="EMBL" id="MBC8530385.1"/>
    </source>
</evidence>